<evidence type="ECO:0000313" key="3">
    <source>
        <dbReference type="Proteomes" id="UP000270094"/>
    </source>
</evidence>
<gene>
    <name evidence="2" type="ORF">SVUK_LOCUS19565</name>
</gene>
<proteinExistence type="predicted"/>
<dbReference type="OrthoDB" id="5850448at2759"/>
<name>A0A3P7K862_STRVU</name>
<evidence type="ECO:0000259" key="1">
    <source>
        <dbReference type="Pfam" id="PF08336"/>
    </source>
</evidence>
<dbReference type="Pfam" id="PF08336">
    <property type="entry name" value="P4Ha_N"/>
    <property type="match status" value="1"/>
</dbReference>
<dbReference type="InterPro" id="IPR013547">
    <property type="entry name" value="P4H_N"/>
</dbReference>
<dbReference type="EMBL" id="UYYB01131126">
    <property type="protein sequence ID" value="VDM84567.1"/>
    <property type="molecule type" value="Genomic_DNA"/>
</dbReference>
<accession>A0A3P7K862</accession>
<dbReference type="GO" id="GO:0005783">
    <property type="term" value="C:endoplasmic reticulum"/>
    <property type="evidence" value="ECO:0007669"/>
    <property type="project" value="InterPro"/>
</dbReference>
<dbReference type="Proteomes" id="UP000270094">
    <property type="component" value="Unassembled WGS sequence"/>
</dbReference>
<feature type="domain" description="Prolyl 4-hydroxylase N-terminal" evidence="1">
    <location>
        <begin position="1"/>
        <end position="55"/>
    </location>
</feature>
<dbReference type="InterPro" id="IPR011990">
    <property type="entry name" value="TPR-like_helical_dom_sf"/>
</dbReference>
<organism evidence="2 3">
    <name type="scientific">Strongylus vulgaris</name>
    <name type="common">Blood worm</name>
    <dbReference type="NCBI Taxonomy" id="40348"/>
    <lineage>
        <taxon>Eukaryota</taxon>
        <taxon>Metazoa</taxon>
        <taxon>Ecdysozoa</taxon>
        <taxon>Nematoda</taxon>
        <taxon>Chromadorea</taxon>
        <taxon>Rhabditida</taxon>
        <taxon>Rhabditina</taxon>
        <taxon>Rhabditomorpha</taxon>
        <taxon>Strongyloidea</taxon>
        <taxon>Strongylidae</taxon>
        <taxon>Strongylus</taxon>
    </lineage>
</organism>
<keyword evidence="3" id="KW-1185">Reference proteome</keyword>
<evidence type="ECO:0000313" key="2">
    <source>
        <dbReference type="EMBL" id="VDM84567.1"/>
    </source>
</evidence>
<sequence length="78" mass="9007">MQTNRADDFLERMTNANYGIRYPTEEDLTGAAIGLLRLQDTYRLDTKDLAEGRIYNSQGNYTFDCKYNTYKNILSHGS</sequence>
<reference evidence="2 3" key="1">
    <citation type="submission" date="2018-11" db="EMBL/GenBank/DDBJ databases">
        <authorList>
            <consortium name="Pathogen Informatics"/>
        </authorList>
    </citation>
    <scope>NUCLEOTIDE SEQUENCE [LARGE SCALE GENOMIC DNA]</scope>
</reference>
<protein>
    <recommendedName>
        <fullName evidence="1">Prolyl 4-hydroxylase N-terminal domain-containing protein</fullName>
    </recommendedName>
</protein>
<dbReference type="Gene3D" id="1.25.40.10">
    <property type="entry name" value="Tetratricopeptide repeat domain"/>
    <property type="match status" value="1"/>
</dbReference>
<dbReference type="GO" id="GO:0004656">
    <property type="term" value="F:procollagen-proline 4-dioxygenase activity"/>
    <property type="evidence" value="ECO:0007669"/>
    <property type="project" value="InterPro"/>
</dbReference>
<dbReference type="AlphaFoldDB" id="A0A3P7K862"/>